<name>A0A1H9XAR8_9MICO</name>
<keyword evidence="1" id="KW-0812">Transmembrane</keyword>
<feature type="transmembrane region" description="Helical" evidence="1">
    <location>
        <begin position="191"/>
        <end position="213"/>
    </location>
</feature>
<proteinExistence type="predicted"/>
<dbReference type="OrthoDB" id="7806295at2"/>
<feature type="transmembrane region" description="Helical" evidence="1">
    <location>
        <begin position="165"/>
        <end position="185"/>
    </location>
</feature>
<dbReference type="EMBL" id="FOHB01000007">
    <property type="protein sequence ID" value="SES43141.1"/>
    <property type="molecule type" value="Genomic_DNA"/>
</dbReference>
<keyword evidence="3" id="KW-1185">Reference proteome</keyword>
<keyword evidence="1" id="KW-0472">Membrane</keyword>
<gene>
    <name evidence="2" type="ORF">SAMN05216199_3578</name>
</gene>
<evidence type="ECO:0000256" key="1">
    <source>
        <dbReference type="SAM" id="Phobius"/>
    </source>
</evidence>
<feature type="transmembrane region" description="Helical" evidence="1">
    <location>
        <begin position="48"/>
        <end position="67"/>
    </location>
</feature>
<dbReference type="InterPro" id="IPR043148">
    <property type="entry name" value="TagF_C"/>
</dbReference>
<dbReference type="RefSeq" id="WP_143056266.1">
    <property type="nucleotide sequence ID" value="NZ_FOHB01000007.1"/>
</dbReference>
<sequence>MPRTSGISLTSTERVPGVPDAPGLAATGVLALAYLGLFAAVAVPSSPLFALFALLVVGAEFAVWRVAPLSAWALARVQLGLPWRWAIGAAALAALEARLSGPNTSLDVLVVVCAAAVGICGGVVEGLAQVVEYLRKSPVISRGLPLGGLVLPREPRALLHQRSRLLWPAVLVLLVVPALAAGTMLPSWLGATAAVGAAAGAVGVVVWSLVLAAETRRARPRSRVPEAVQAAVTELAPDLVLYYGGTADALYQLEMWLPTFESSGHRTLVVLRDREALRLLRPTTLPVVCIPAGTALVAFDLSTVRGALFVSNAATNIHLIRKGGMRTAFIGHGDSDKSSSRSPFTKVYDEIWVAGPAGAERYAGWETALVSDRIRLVGRPQAVAAPHRVRCPGEPATVLYAPTWEGWGDEPYHSSLPYLGVDLVRRLLATDGIRVLYRPHPLTGTRDAGVRKAHHDVVALLQEVGAQVHRDAAPTASASPAEADALALMDAAARSAAGGMHREPGATAQFWAEAPATTHRVVEGSWPGLSSCFEQSDALVADVSSVVSDWLALDRPLALTNPEGLDAAEFGERFPSSRAGLLVGPDLAGLDAIVADLLAGQDRTRAQRSVEREHLLGTPPETGAERFRAALDQLVEQAGPVPSGF</sequence>
<dbReference type="AlphaFoldDB" id="A0A1H9XAR8"/>
<evidence type="ECO:0008006" key="4">
    <source>
        <dbReference type="Google" id="ProtNLM"/>
    </source>
</evidence>
<protein>
    <recommendedName>
        <fullName evidence="4">CDP-Glycerol:Poly(Glycerophosphate) glycerophosphotransferase</fullName>
    </recommendedName>
</protein>
<dbReference type="Proteomes" id="UP000199019">
    <property type="component" value="Unassembled WGS sequence"/>
</dbReference>
<dbReference type="STRING" id="587636.SAMN05216199_3578"/>
<reference evidence="3" key="1">
    <citation type="submission" date="2016-10" db="EMBL/GenBank/DDBJ databases">
        <authorList>
            <person name="Varghese N."/>
            <person name="Submissions S."/>
        </authorList>
    </citation>
    <scope>NUCLEOTIDE SEQUENCE [LARGE SCALE GENOMIC DNA]</scope>
    <source>
        <strain evidence="3">CGMCC 1.6963</strain>
    </source>
</reference>
<dbReference type="Gene3D" id="3.40.50.12580">
    <property type="match status" value="1"/>
</dbReference>
<accession>A0A1H9XAR8</accession>
<organism evidence="2 3">
    <name type="scientific">Pedococcus cremeus</name>
    <dbReference type="NCBI Taxonomy" id="587636"/>
    <lineage>
        <taxon>Bacteria</taxon>
        <taxon>Bacillati</taxon>
        <taxon>Actinomycetota</taxon>
        <taxon>Actinomycetes</taxon>
        <taxon>Micrococcales</taxon>
        <taxon>Intrasporangiaceae</taxon>
        <taxon>Pedococcus</taxon>
    </lineage>
</organism>
<evidence type="ECO:0000313" key="3">
    <source>
        <dbReference type="Proteomes" id="UP000199019"/>
    </source>
</evidence>
<keyword evidence="1" id="KW-1133">Transmembrane helix</keyword>
<feature type="transmembrane region" description="Helical" evidence="1">
    <location>
        <begin position="21"/>
        <end position="42"/>
    </location>
</feature>
<evidence type="ECO:0000313" key="2">
    <source>
        <dbReference type="EMBL" id="SES43141.1"/>
    </source>
</evidence>